<evidence type="ECO:0000256" key="1">
    <source>
        <dbReference type="SAM" id="MobiDB-lite"/>
    </source>
</evidence>
<dbReference type="OrthoDB" id="1934890at2759"/>
<dbReference type="Proteomes" id="UP000326396">
    <property type="component" value="Linkage Group LG3"/>
</dbReference>
<gene>
    <name evidence="2" type="ORF">E3N88_26252</name>
</gene>
<evidence type="ECO:0000313" key="3">
    <source>
        <dbReference type="Proteomes" id="UP000326396"/>
    </source>
</evidence>
<feature type="compositionally biased region" description="Basic and acidic residues" evidence="1">
    <location>
        <begin position="66"/>
        <end position="76"/>
    </location>
</feature>
<protein>
    <submittedName>
        <fullName evidence="2">Uncharacterized protein</fullName>
    </submittedName>
</protein>
<proteinExistence type="predicted"/>
<reference evidence="2 3" key="1">
    <citation type="submission" date="2019-05" db="EMBL/GenBank/DDBJ databases">
        <title>Mikania micrantha, genome provides insights into the molecular mechanism of rapid growth.</title>
        <authorList>
            <person name="Liu B."/>
        </authorList>
    </citation>
    <scope>NUCLEOTIDE SEQUENCE [LARGE SCALE GENOMIC DNA]</scope>
    <source>
        <strain evidence="2">NLD-2019</strain>
        <tissue evidence="2">Leaf</tissue>
    </source>
</reference>
<accession>A0A5N6N8U3</accession>
<sequence>MITCGSHVGDDVVLHAAWHLCRDGDGREESLESEKVEKTGDRRSSGSCVAVFTRWLVAFPDEDDGGRDSRRDFEHMVEDEEDGSSRVSR</sequence>
<name>A0A5N6N8U3_9ASTR</name>
<feature type="region of interest" description="Disordered" evidence="1">
    <location>
        <begin position="61"/>
        <end position="89"/>
    </location>
</feature>
<evidence type="ECO:0000313" key="2">
    <source>
        <dbReference type="EMBL" id="KAD4386083.1"/>
    </source>
</evidence>
<organism evidence="2 3">
    <name type="scientific">Mikania micrantha</name>
    <name type="common">bitter vine</name>
    <dbReference type="NCBI Taxonomy" id="192012"/>
    <lineage>
        <taxon>Eukaryota</taxon>
        <taxon>Viridiplantae</taxon>
        <taxon>Streptophyta</taxon>
        <taxon>Embryophyta</taxon>
        <taxon>Tracheophyta</taxon>
        <taxon>Spermatophyta</taxon>
        <taxon>Magnoliopsida</taxon>
        <taxon>eudicotyledons</taxon>
        <taxon>Gunneridae</taxon>
        <taxon>Pentapetalae</taxon>
        <taxon>asterids</taxon>
        <taxon>campanulids</taxon>
        <taxon>Asterales</taxon>
        <taxon>Asteraceae</taxon>
        <taxon>Asteroideae</taxon>
        <taxon>Heliantheae alliance</taxon>
        <taxon>Eupatorieae</taxon>
        <taxon>Mikania</taxon>
    </lineage>
</organism>
<comment type="caution">
    <text evidence="2">The sequence shown here is derived from an EMBL/GenBank/DDBJ whole genome shotgun (WGS) entry which is preliminary data.</text>
</comment>
<dbReference type="AlphaFoldDB" id="A0A5N6N8U3"/>
<dbReference type="EMBL" id="SZYD01000013">
    <property type="protein sequence ID" value="KAD4386083.1"/>
    <property type="molecule type" value="Genomic_DNA"/>
</dbReference>
<keyword evidence="3" id="KW-1185">Reference proteome</keyword>